<dbReference type="InterPro" id="IPR009571">
    <property type="entry name" value="SUR7/Rim9-like_fungi"/>
</dbReference>
<dbReference type="GO" id="GO:0005886">
    <property type="term" value="C:plasma membrane"/>
    <property type="evidence" value="ECO:0007669"/>
    <property type="project" value="InterPro"/>
</dbReference>
<reference evidence="3 4" key="1">
    <citation type="submission" date="2019-07" db="EMBL/GenBank/DDBJ databases">
        <authorList>
            <person name="Friedrich A."/>
            <person name="Schacherer J."/>
        </authorList>
    </citation>
    <scope>NUCLEOTIDE SEQUENCE [LARGE SCALE GENOMIC DNA]</scope>
</reference>
<feature type="region of interest" description="Disordered" evidence="1">
    <location>
        <begin position="275"/>
        <end position="296"/>
    </location>
</feature>
<dbReference type="InterPro" id="IPR052413">
    <property type="entry name" value="SUR7_domain"/>
</dbReference>
<dbReference type="EMBL" id="CABFWN010000003">
    <property type="protein sequence ID" value="VUG18147.1"/>
    <property type="molecule type" value="Genomic_DNA"/>
</dbReference>
<feature type="transmembrane region" description="Helical" evidence="2">
    <location>
        <begin position="187"/>
        <end position="214"/>
    </location>
</feature>
<dbReference type="Proteomes" id="UP000478008">
    <property type="component" value="Unassembled WGS sequence"/>
</dbReference>
<protein>
    <submittedName>
        <fullName evidence="3">DEBR0S3_03466g1_1</fullName>
    </submittedName>
</protein>
<proteinExistence type="predicted"/>
<feature type="transmembrane region" description="Helical" evidence="2">
    <location>
        <begin position="12"/>
        <end position="31"/>
    </location>
</feature>
<dbReference type="GO" id="GO:0031505">
    <property type="term" value="P:fungal-type cell wall organization"/>
    <property type="evidence" value="ECO:0007669"/>
    <property type="project" value="TreeGrafter"/>
</dbReference>
<evidence type="ECO:0000313" key="3">
    <source>
        <dbReference type="EMBL" id="VUG18147.1"/>
    </source>
</evidence>
<evidence type="ECO:0000256" key="1">
    <source>
        <dbReference type="SAM" id="MobiDB-lite"/>
    </source>
</evidence>
<feature type="transmembrane region" description="Helical" evidence="2">
    <location>
        <begin position="235"/>
        <end position="255"/>
    </location>
</feature>
<organism evidence="3 4">
    <name type="scientific">Dekkera bruxellensis</name>
    <name type="common">Brettanomyces custersii</name>
    <dbReference type="NCBI Taxonomy" id="5007"/>
    <lineage>
        <taxon>Eukaryota</taxon>
        <taxon>Fungi</taxon>
        <taxon>Dikarya</taxon>
        <taxon>Ascomycota</taxon>
        <taxon>Saccharomycotina</taxon>
        <taxon>Pichiomycetes</taxon>
        <taxon>Pichiales</taxon>
        <taxon>Pichiaceae</taxon>
        <taxon>Brettanomyces</taxon>
    </lineage>
</organism>
<keyword evidence="2" id="KW-0472">Membrane</keyword>
<feature type="compositionally biased region" description="Basic and acidic residues" evidence="1">
    <location>
        <begin position="286"/>
        <end position="296"/>
    </location>
</feature>
<keyword evidence="2" id="KW-0812">Transmembrane</keyword>
<dbReference type="PANTHER" id="PTHR28019">
    <property type="entry name" value="CELL MEMBRANE PROTEIN YLR413W-RELATED"/>
    <property type="match status" value="1"/>
</dbReference>
<gene>
    <name evidence="3" type="ORF">DEBR0S3_03466G</name>
</gene>
<keyword evidence="4" id="KW-1185">Reference proteome</keyword>
<evidence type="ECO:0000313" key="4">
    <source>
        <dbReference type="Proteomes" id="UP000478008"/>
    </source>
</evidence>
<accession>A0A7D9H1Q3</accession>
<dbReference type="GO" id="GO:0051285">
    <property type="term" value="C:cell cortex of cell tip"/>
    <property type="evidence" value="ECO:0007669"/>
    <property type="project" value="TreeGrafter"/>
</dbReference>
<dbReference type="PANTHER" id="PTHR28019:SF2">
    <property type="entry name" value="CELL MEMBRANE PROTEIN YLR413W-RELATED"/>
    <property type="match status" value="1"/>
</dbReference>
<evidence type="ECO:0000256" key="2">
    <source>
        <dbReference type="SAM" id="Phobius"/>
    </source>
</evidence>
<dbReference type="Pfam" id="PF06687">
    <property type="entry name" value="SUR7"/>
    <property type="match status" value="1"/>
</dbReference>
<dbReference type="AlphaFoldDB" id="A0A7D9H1Q3"/>
<keyword evidence="2" id="KW-1133">Transmembrane helix</keyword>
<feature type="transmembrane region" description="Helical" evidence="2">
    <location>
        <begin position="158"/>
        <end position="181"/>
    </location>
</feature>
<sequence>MNFSIKGLAYNIVLFLLTLCATVTLLLANVGSIKKNKGVTSIFFLELNFSEDSFSELVPTVGSYLSTTENIYTFGMYGYCRGESDENESDEDETLYAVDFTVDSCTNPKPMYVFDPDEFIQAEVLNQTGYNLTDSEIELPTKIDNYVSTARNLSKATYITSCIAIGLNVITLIFTIVNFFIKPLFSVFAASVEMLAFIAAVLASGCSTGMFKYIQTSFNNSYSSYGIKAELSRNYLILTWLGTGLSAVVFIILAVNGCMGCCGPAFGRIDRRDVEKPSDVESSNIDSEKKETADSK</sequence>
<name>A0A7D9H1Q3_DEKBR</name>